<dbReference type="NCBIfam" id="NF033709">
    <property type="entry name" value="PorV_fam"/>
    <property type="match status" value="1"/>
</dbReference>
<organism evidence="1">
    <name type="scientific">marine metagenome</name>
    <dbReference type="NCBI Taxonomy" id="408172"/>
    <lineage>
        <taxon>unclassified sequences</taxon>
        <taxon>metagenomes</taxon>
        <taxon>ecological metagenomes</taxon>
    </lineage>
</organism>
<evidence type="ECO:0000313" key="1">
    <source>
        <dbReference type="EMBL" id="SVA67013.1"/>
    </source>
</evidence>
<gene>
    <name evidence="1" type="ORF">METZ01_LOCUS119867</name>
</gene>
<proteinExistence type="predicted"/>
<dbReference type="SUPFAM" id="SSF56935">
    <property type="entry name" value="Porins"/>
    <property type="match status" value="1"/>
</dbReference>
<reference evidence="1" key="1">
    <citation type="submission" date="2018-05" db="EMBL/GenBank/DDBJ databases">
        <authorList>
            <person name="Lanie J.A."/>
            <person name="Ng W.-L."/>
            <person name="Kazmierczak K.M."/>
            <person name="Andrzejewski T.M."/>
            <person name="Davidsen T.M."/>
            <person name="Wayne K.J."/>
            <person name="Tettelin H."/>
            <person name="Glass J.I."/>
            <person name="Rusch D."/>
            <person name="Podicherti R."/>
            <person name="Tsui H.-C.T."/>
            <person name="Winkler M.E."/>
        </authorList>
    </citation>
    <scope>NUCLEOTIDE SEQUENCE</scope>
</reference>
<sequence length="317" mass="33427">MILDKIVKWTIASMLVVSFHGSLFSESDDDKVGSAAFKFLNIQTDARGASLGGLAAQATGASALFWNPAGIAGSGGMGFTAGMTQWLVETQIMNAGFVMPMMGGAVGVSLVSVNYGDMMRSGWAGTTEFVFEPNQDSFTASDMSLQASYGKNLSDKFSIGGTGKMLTQSIDDISISGMAFDLGTQFNTGYRGIRMGAVISNFGPDIASQAPDDVAYDEYPAMSLPMTFSFGVIGEAIPGLNAGLNILKQADMAQELIVNGEYNISLASVRFSYNLNNPQQNMAVGAGVNVAGISANFSMTMTKHFDSVMRFGIGYSL</sequence>
<protein>
    <recommendedName>
        <fullName evidence="2">PorV/PorQ family protein</fullName>
    </recommendedName>
</protein>
<dbReference type="EMBL" id="UINC01016015">
    <property type="protein sequence ID" value="SVA67013.1"/>
    <property type="molecule type" value="Genomic_DNA"/>
</dbReference>
<name>A0A381XS04_9ZZZZ</name>
<evidence type="ECO:0008006" key="2">
    <source>
        <dbReference type="Google" id="ProtNLM"/>
    </source>
</evidence>
<accession>A0A381XS04</accession>
<dbReference type="Gene3D" id="2.40.160.60">
    <property type="entry name" value="Outer membrane protein transport protein (OMPP1/FadL/TodX)"/>
    <property type="match status" value="1"/>
</dbReference>
<dbReference type="AlphaFoldDB" id="A0A381XS04"/>